<organism evidence="1">
    <name type="scientific">Ignisphaera aggregans</name>
    <dbReference type="NCBI Taxonomy" id="334771"/>
    <lineage>
        <taxon>Archaea</taxon>
        <taxon>Thermoproteota</taxon>
        <taxon>Thermoprotei</taxon>
        <taxon>Desulfurococcales</taxon>
        <taxon>Desulfurococcaceae</taxon>
        <taxon>Ignisphaera</taxon>
    </lineage>
</organism>
<reference evidence="1" key="1">
    <citation type="journal article" date="2020" name="mSystems">
        <title>Genome- and Community-Level Interaction Insights into Carbon Utilization and Element Cycling Functions of Hydrothermarchaeota in Hydrothermal Sediment.</title>
        <authorList>
            <person name="Zhou Z."/>
            <person name="Liu Y."/>
            <person name="Xu W."/>
            <person name="Pan J."/>
            <person name="Luo Z.H."/>
            <person name="Li M."/>
        </authorList>
    </citation>
    <scope>NUCLEOTIDE SEQUENCE [LARGE SCALE GENOMIC DNA]</scope>
    <source>
        <strain evidence="1">SpSt-16</strain>
    </source>
</reference>
<dbReference type="AlphaFoldDB" id="A0A7C2VDU5"/>
<accession>A0A7C2VDU5</accession>
<dbReference type="Gene3D" id="3.40.50.720">
    <property type="entry name" value="NAD(P)-binding Rossmann-like Domain"/>
    <property type="match status" value="1"/>
</dbReference>
<dbReference type="EMBL" id="DSGT01000009">
    <property type="protein sequence ID" value="HEW53293.1"/>
    <property type="molecule type" value="Genomic_DNA"/>
</dbReference>
<protein>
    <recommendedName>
        <fullName evidence="2">Alcohol dehydrogenase</fullName>
    </recommendedName>
</protein>
<name>A0A7C2VDU5_9CREN</name>
<sequence length="65" mass="7417">MFKEAEIVGSRVYVDEFQRTLSLMARGYLKPEPLITHEMPLGNGEKAFKILDENPNEAVKILLKP</sequence>
<evidence type="ECO:0000313" key="1">
    <source>
        <dbReference type="EMBL" id="HEW53293.1"/>
    </source>
</evidence>
<evidence type="ECO:0008006" key="2">
    <source>
        <dbReference type="Google" id="ProtNLM"/>
    </source>
</evidence>
<dbReference type="Gene3D" id="3.90.180.10">
    <property type="entry name" value="Medium-chain alcohol dehydrogenases, catalytic domain"/>
    <property type="match status" value="1"/>
</dbReference>
<gene>
    <name evidence="1" type="ORF">ENO77_03910</name>
</gene>
<comment type="caution">
    <text evidence="1">The sequence shown here is derived from an EMBL/GenBank/DDBJ whole genome shotgun (WGS) entry which is preliminary data.</text>
</comment>
<proteinExistence type="predicted"/>